<feature type="transmembrane region" description="Helical" evidence="8">
    <location>
        <begin position="381"/>
        <end position="401"/>
    </location>
</feature>
<comment type="subcellular location">
    <subcellularLocation>
        <location evidence="1">Cell membrane</location>
        <topology evidence="1">Multi-pass membrane protein</topology>
    </subcellularLocation>
</comment>
<dbReference type="InterPro" id="IPR038731">
    <property type="entry name" value="RgtA/B/C-like"/>
</dbReference>
<proteinExistence type="predicted"/>
<accession>A0A0M2PPW4</accession>
<feature type="transmembrane region" description="Helical" evidence="8">
    <location>
        <begin position="136"/>
        <end position="156"/>
    </location>
</feature>
<feature type="transmembrane region" description="Helical" evidence="8">
    <location>
        <begin position="206"/>
        <end position="224"/>
    </location>
</feature>
<dbReference type="PANTHER" id="PTHR33908">
    <property type="entry name" value="MANNOSYLTRANSFERASE YKCB-RELATED"/>
    <property type="match status" value="1"/>
</dbReference>
<dbReference type="STRING" id="317619.GCA_000332315_01517"/>
<dbReference type="GO" id="GO:0005886">
    <property type="term" value="C:plasma membrane"/>
    <property type="evidence" value="ECO:0007669"/>
    <property type="project" value="UniProtKB-SubCell"/>
</dbReference>
<keyword evidence="6 8" id="KW-1133">Transmembrane helix</keyword>
<evidence type="ECO:0000313" key="10">
    <source>
        <dbReference type="EMBL" id="KKI98605.1"/>
    </source>
</evidence>
<keyword evidence="7 8" id="KW-0472">Membrane</keyword>
<name>A0A0M2PPW4_PROHO</name>
<dbReference type="AlphaFoldDB" id="A0A0M2PPW4"/>
<sequence length="534" mass="59165">MLRSSHDRSWILGLTLAALLLYCLNLGNLPLRDWDEGTYAQVAREIYRAGRWGWVHPTLWGEPDFTKPPLVHSLMALAYHWGGIHAWTSRLPGALFGAAAVPLLYGVGAALFPTRLPVRFGCLVYLTLMPVVRHGRLAMLDGAVVFFWLLLLLCLLRSRRHPPWALGVGLGFGLIVLTKGILGILLLGLALVFVLWDSPYGLRSPYLWGGIALGFLPAATWYGLQWQHYGQTFVEVALFNQNVDRIWETVENNDGPPWYYVVELLKYSWPWLLFLPWGLGRTWGDRHLSWAKLLLVWAGGYLATISVMGTKLPWYIFPLYPALALIIGVSLAHTWQSLGGSGGQPYTPQPVPQPWLWGLGILAGGAVAGMVYFSPGGGEPAPGLLLACGLISGSAGVSVVLARRGNGLFLPVLLWSWYLGLLLFVSSQHWVWELAEDYPVQPVAALVQQHTPPGAIVYTSHPHERPSLNFYSDRRVRSRPFEMLQNPPLANPGDPPVYWLVASPLLSQLSRPPAILGTTADWTLIQLQPPDSQP</sequence>
<reference evidence="10" key="1">
    <citation type="submission" date="2012-04" db="EMBL/GenBank/DDBJ databases">
        <authorList>
            <person name="Borisov I.G."/>
            <person name="Ivanikova N.V."/>
            <person name="Pinevich A.V."/>
        </authorList>
    </citation>
    <scope>NUCLEOTIDE SEQUENCE</scope>
    <source>
        <strain evidence="10">CALU 1027</strain>
    </source>
</reference>
<feature type="transmembrane region" description="Helical" evidence="8">
    <location>
        <begin position="408"/>
        <end position="432"/>
    </location>
</feature>
<keyword evidence="2" id="KW-1003">Cell membrane</keyword>
<dbReference type="InterPro" id="IPR050297">
    <property type="entry name" value="LipidA_mod_glycosyltrf_83"/>
</dbReference>
<dbReference type="OrthoDB" id="9810951at2"/>
<feature type="transmembrane region" description="Helical" evidence="8">
    <location>
        <begin position="290"/>
        <end position="308"/>
    </location>
</feature>
<comment type="caution">
    <text evidence="10">The sequence shown here is derived from an EMBL/GenBank/DDBJ whole genome shotgun (WGS) entry which is preliminary data.</text>
</comment>
<feature type="domain" description="Glycosyltransferase RgtA/B/C/D-like" evidence="9">
    <location>
        <begin position="67"/>
        <end position="220"/>
    </location>
</feature>
<feature type="transmembrane region" description="Helical" evidence="8">
    <location>
        <begin position="355"/>
        <end position="375"/>
    </location>
</feature>
<dbReference type="GO" id="GO:0009103">
    <property type="term" value="P:lipopolysaccharide biosynthetic process"/>
    <property type="evidence" value="ECO:0007669"/>
    <property type="project" value="UniProtKB-ARBA"/>
</dbReference>
<evidence type="ECO:0000256" key="5">
    <source>
        <dbReference type="ARBA" id="ARBA00022692"/>
    </source>
</evidence>
<feature type="transmembrane region" description="Helical" evidence="8">
    <location>
        <begin position="168"/>
        <end position="194"/>
    </location>
</feature>
<evidence type="ECO:0000256" key="1">
    <source>
        <dbReference type="ARBA" id="ARBA00004651"/>
    </source>
</evidence>
<dbReference type="RefSeq" id="WP_017712047.1">
    <property type="nucleotide sequence ID" value="NZ_KB235936.1"/>
</dbReference>
<evidence type="ECO:0000256" key="2">
    <source>
        <dbReference type="ARBA" id="ARBA00022475"/>
    </source>
</evidence>
<feature type="transmembrane region" description="Helical" evidence="8">
    <location>
        <begin position="94"/>
        <end position="116"/>
    </location>
</feature>
<evidence type="ECO:0000256" key="3">
    <source>
        <dbReference type="ARBA" id="ARBA00022676"/>
    </source>
</evidence>
<dbReference type="GO" id="GO:0016763">
    <property type="term" value="F:pentosyltransferase activity"/>
    <property type="evidence" value="ECO:0007669"/>
    <property type="project" value="TreeGrafter"/>
</dbReference>
<evidence type="ECO:0000256" key="7">
    <source>
        <dbReference type="ARBA" id="ARBA00023136"/>
    </source>
</evidence>
<evidence type="ECO:0000256" key="6">
    <source>
        <dbReference type="ARBA" id="ARBA00022989"/>
    </source>
</evidence>
<dbReference type="Proteomes" id="UP000034681">
    <property type="component" value="Unassembled WGS sequence"/>
</dbReference>
<gene>
    <name evidence="10" type="ORF">PROH_17110</name>
</gene>
<dbReference type="Pfam" id="PF13231">
    <property type="entry name" value="PMT_2"/>
    <property type="match status" value="1"/>
</dbReference>
<keyword evidence="5 8" id="KW-0812">Transmembrane</keyword>
<organism evidence="10 11">
    <name type="scientific">Prochlorothrix hollandica PCC 9006 = CALU 1027</name>
    <dbReference type="NCBI Taxonomy" id="317619"/>
    <lineage>
        <taxon>Bacteria</taxon>
        <taxon>Bacillati</taxon>
        <taxon>Cyanobacteriota</taxon>
        <taxon>Cyanophyceae</taxon>
        <taxon>Prochlorotrichales</taxon>
        <taxon>Prochlorotrichaceae</taxon>
        <taxon>Prochlorothrix</taxon>
    </lineage>
</organism>
<protein>
    <submittedName>
        <fullName evidence="10">Glycosyltransferase</fullName>
    </submittedName>
</protein>
<evidence type="ECO:0000256" key="8">
    <source>
        <dbReference type="SAM" id="Phobius"/>
    </source>
</evidence>
<keyword evidence="3" id="KW-0328">Glycosyltransferase</keyword>
<evidence type="ECO:0000256" key="4">
    <source>
        <dbReference type="ARBA" id="ARBA00022679"/>
    </source>
</evidence>
<keyword evidence="11" id="KW-1185">Reference proteome</keyword>
<dbReference type="EMBL" id="AJTX02000007">
    <property type="protein sequence ID" value="KKI98605.1"/>
    <property type="molecule type" value="Genomic_DNA"/>
</dbReference>
<dbReference type="eggNOG" id="COG1807">
    <property type="taxonomic scope" value="Bacteria"/>
</dbReference>
<evidence type="ECO:0000259" key="9">
    <source>
        <dbReference type="Pfam" id="PF13231"/>
    </source>
</evidence>
<feature type="transmembrane region" description="Helical" evidence="8">
    <location>
        <begin position="314"/>
        <end position="335"/>
    </location>
</feature>
<keyword evidence="4" id="KW-0808">Transferase</keyword>
<dbReference type="PANTHER" id="PTHR33908:SF3">
    <property type="entry name" value="UNDECAPRENYL PHOSPHATE-ALPHA-4-AMINO-4-DEOXY-L-ARABINOSE ARABINOSYL TRANSFERASE"/>
    <property type="match status" value="1"/>
</dbReference>
<dbReference type="GO" id="GO:0010041">
    <property type="term" value="P:response to iron(III) ion"/>
    <property type="evidence" value="ECO:0007669"/>
    <property type="project" value="TreeGrafter"/>
</dbReference>
<evidence type="ECO:0000313" key="11">
    <source>
        <dbReference type="Proteomes" id="UP000034681"/>
    </source>
</evidence>